<dbReference type="PANTHER" id="PTHR43651:SF4">
    <property type="entry name" value="1,4-ALPHA-GLUCAN-BRANCHING ENZYME 3, CHLOROPLASTIC_AMYLOPLASTIC"/>
    <property type="match status" value="1"/>
</dbReference>
<sequence>MKNHMIGLATYYPGLCEPTTQGGLGFDYWANLSIPEMWLWHLENVPEREWSMNKIMKVLISSNHHMLSYVENHNQSISGRKSFAEIILNTGMYSSGSVDDDLIFKASSLLKIIKLITFTTSGGAYLNFMGNEFAHPKRVEFPMSSNDYSFHLACRQWELLDKGVHKHIFNFDKSYSLTKKKNNCVFVILALLLREINPTNPAILPQDIMSLDENERVTSRGSLNVHHCDDTNMVISFTRGPFLFVFNFNPEVPYQLYRVGVDEAGEYQLILNTDETKYGGRGELKSSQYMKKTSDRRWTIIANVQVGNMGVENETSIKCMADLCFTFKYKIENMCAQLILYTHVNIIGVSIQVKLPQRGKLSEKL</sequence>
<dbReference type="eggNOG" id="KOG0470">
    <property type="taxonomic scope" value="Eukaryota"/>
</dbReference>
<dbReference type="Pfam" id="PF02806">
    <property type="entry name" value="Alpha-amylase_C"/>
    <property type="match status" value="1"/>
</dbReference>
<reference evidence="2" key="1">
    <citation type="journal article" date="2013" name="Nature">
        <title>Draft genome of the wheat A-genome progenitor Triticum urartu.</title>
        <authorList>
            <person name="Ling H.Q."/>
            <person name="Zhao S."/>
            <person name="Liu D."/>
            <person name="Wang J."/>
            <person name="Sun H."/>
            <person name="Zhang C."/>
            <person name="Fan H."/>
            <person name="Li D."/>
            <person name="Dong L."/>
            <person name="Tao Y."/>
            <person name="Gao C."/>
            <person name="Wu H."/>
            <person name="Li Y."/>
            <person name="Cui Y."/>
            <person name="Guo X."/>
            <person name="Zheng S."/>
            <person name="Wang B."/>
            <person name="Yu K."/>
            <person name="Liang Q."/>
            <person name="Yang W."/>
            <person name="Lou X."/>
            <person name="Chen J."/>
            <person name="Feng M."/>
            <person name="Jian J."/>
            <person name="Zhang X."/>
            <person name="Luo G."/>
            <person name="Jiang Y."/>
            <person name="Liu J."/>
            <person name="Wang Z."/>
            <person name="Sha Y."/>
            <person name="Zhang B."/>
            <person name="Wu H."/>
            <person name="Tang D."/>
            <person name="Shen Q."/>
            <person name="Xue P."/>
            <person name="Zou S."/>
            <person name="Wang X."/>
            <person name="Liu X."/>
            <person name="Wang F."/>
            <person name="Yang Y."/>
            <person name="An X."/>
            <person name="Dong Z."/>
            <person name="Zhang K."/>
            <person name="Zhang X."/>
            <person name="Luo M.C."/>
            <person name="Dvorak J."/>
            <person name="Tong Y."/>
            <person name="Wang J."/>
            <person name="Yang H."/>
            <person name="Li Z."/>
            <person name="Wang D."/>
            <person name="Zhang A."/>
            <person name="Wang J."/>
        </authorList>
    </citation>
    <scope>NUCLEOTIDE SEQUENCE</scope>
</reference>
<feature type="domain" description="Alpha-amylase/branching enzyme C-terminal all beta" evidence="1">
    <location>
        <begin position="227"/>
        <end position="301"/>
    </location>
</feature>
<proteinExistence type="predicted"/>
<dbReference type="SUPFAM" id="SSF51445">
    <property type="entry name" value="(Trans)glycosidases"/>
    <property type="match status" value="1"/>
</dbReference>
<dbReference type="GO" id="GO:0043169">
    <property type="term" value="F:cation binding"/>
    <property type="evidence" value="ECO:0007669"/>
    <property type="project" value="InterPro"/>
</dbReference>
<evidence type="ECO:0000259" key="1">
    <source>
        <dbReference type="Pfam" id="PF02806"/>
    </source>
</evidence>
<dbReference type="SUPFAM" id="SSF51011">
    <property type="entry name" value="Glycosyl hydrolase domain"/>
    <property type="match status" value="1"/>
</dbReference>
<dbReference type="GO" id="GO:0003844">
    <property type="term" value="F:1,4-alpha-glucan branching enzyme activity"/>
    <property type="evidence" value="ECO:0007669"/>
    <property type="project" value="TreeGrafter"/>
</dbReference>
<dbReference type="STRING" id="4572.M7ZC88"/>
<gene>
    <name evidence="2" type="ORF">TRIUR3_18315</name>
</gene>
<dbReference type="InterPro" id="IPR006048">
    <property type="entry name" value="A-amylase/branching_C"/>
</dbReference>
<dbReference type="GO" id="GO:0000272">
    <property type="term" value="P:polysaccharide catabolic process"/>
    <property type="evidence" value="ECO:0007669"/>
    <property type="project" value="UniProtKB-ARBA"/>
</dbReference>
<protein>
    <submittedName>
        <fullName evidence="2">1,4-alpha-glucan-branching enzyme</fullName>
    </submittedName>
</protein>
<name>M7ZC88_TRIUA</name>
<accession>M7ZC88</accession>
<dbReference type="AlphaFoldDB" id="M7ZC88"/>
<dbReference type="GO" id="GO:0005737">
    <property type="term" value="C:cytoplasm"/>
    <property type="evidence" value="ECO:0007669"/>
    <property type="project" value="TreeGrafter"/>
</dbReference>
<dbReference type="EMBL" id="KD104653">
    <property type="protein sequence ID" value="EMS60828.1"/>
    <property type="molecule type" value="Genomic_DNA"/>
</dbReference>
<organism evidence="2">
    <name type="scientific">Triticum urartu</name>
    <name type="common">Red wild einkorn</name>
    <name type="synonym">Crithodium urartu</name>
    <dbReference type="NCBI Taxonomy" id="4572"/>
    <lineage>
        <taxon>Eukaryota</taxon>
        <taxon>Viridiplantae</taxon>
        <taxon>Streptophyta</taxon>
        <taxon>Embryophyta</taxon>
        <taxon>Tracheophyta</taxon>
        <taxon>Spermatophyta</taxon>
        <taxon>Magnoliopsida</taxon>
        <taxon>Liliopsida</taxon>
        <taxon>Poales</taxon>
        <taxon>Poaceae</taxon>
        <taxon>BOP clade</taxon>
        <taxon>Pooideae</taxon>
        <taxon>Triticodae</taxon>
        <taxon>Triticeae</taxon>
        <taxon>Triticinae</taxon>
        <taxon>Triticum</taxon>
    </lineage>
</organism>
<dbReference type="InterPro" id="IPR017853">
    <property type="entry name" value="GH"/>
</dbReference>
<dbReference type="OMA" id="FSWEVLR"/>
<dbReference type="Gene3D" id="2.60.40.1180">
    <property type="entry name" value="Golgi alpha-mannosidase II"/>
    <property type="match status" value="1"/>
</dbReference>
<dbReference type="InterPro" id="IPR013780">
    <property type="entry name" value="Glyco_hydro_b"/>
</dbReference>
<dbReference type="PANTHER" id="PTHR43651">
    <property type="entry name" value="1,4-ALPHA-GLUCAN-BRANCHING ENZYME"/>
    <property type="match status" value="1"/>
</dbReference>
<dbReference type="Gene3D" id="3.20.20.80">
    <property type="entry name" value="Glycosidases"/>
    <property type="match status" value="1"/>
</dbReference>
<evidence type="ECO:0000313" key="2">
    <source>
        <dbReference type="EMBL" id="EMS60828.1"/>
    </source>
</evidence>